<dbReference type="RefSeq" id="WP_057733954.1">
    <property type="nucleotide sequence ID" value="NZ_BJZK01000042.1"/>
</dbReference>
<evidence type="ECO:0000313" key="1">
    <source>
        <dbReference type="EMBL" id="GEO73218.1"/>
    </source>
</evidence>
<sequence>MKDLRDSAYMTFYEYLDRLRKDLNEPTLNAMEGKAPDSEEEYLNARQALKQIFDKVDGESK</sequence>
<proteinExistence type="predicted"/>
<dbReference type="Proteomes" id="UP000321794">
    <property type="component" value="Unassembled WGS sequence"/>
</dbReference>
<comment type="caution">
    <text evidence="1">The sequence shown here is derived from an EMBL/GenBank/DDBJ whole genome shotgun (WGS) entry which is preliminary data.</text>
</comment>
<protein>
    <submittedName>
        <fullName evidence="1">Uncharacterized protein</fullName>
    </submittedName>
</protein>
<accession>A0ABQ0X785</accession>
<dbReference type="EMBL" id="BJZK01000042">
    <property type="protein sequence ID" value="GEO73218.1"/>
    <property type="molecule type" value="Genomic_DNA"/>
</dbReference>
<name>A0ABQ0X785_9LACO</name>
<organism evidence="1 2">
    <name type="scientific">Levilactobacillus zymae</name>
    <dbReference type="NCBI Taxonomy" id="267363"/>
    <lineage>
        <taxon>Bacteria</taxon>
        <taxon>Bacillati</taxon>
        <taxon>Bacillota</taxon>
        <taxon>Bacilli</taxon>
        <taxon>Lactobacillales</taxon>
        <taxon>Lactobacillaceae</taxon>
        <taxon>Levilactobacillus</taxon>
    </lineage>
</organism>
<evidence type="ECO:0000313" key="2">
    <source>
        <dbReference type="Proteomes" id="UP000321794"/>
    </source>
</evidence>
<keyword evidence="2" id="KW-1185">Reference proteome</keyword>
<gene>
    <name evidence="1" type="ORF">LZY01_23860</name>
</gene>
<reference evidence="1 2" key="1">
    <citation type="submission" date="2019-07" db="EMBL/GenBank/DDBJ databases">
        <title>Whole genome shotgun sequence of Lactobacillus zymae NBRC 107157.</title>
        <authorList>
            <person name="Hosoyama A."/>
            <person name="Uohara A."/>
            <person name="Ohji S."/>
            <person name="Ichikawa N."/>
        </authorList>
    </citation>
    <scope>NUCLEOTIDE SEQUENCE [LARGE SCALE GENOMIC DNA]</scope>
    <source>
        <strain evidence="1 2">NBRC 107157</strain>
    </source>
</reference>